<dbReference type="GO" id="GO:0003723">
    <property type="term" value="F:RNA binding"/>
    <property type="evidence" value="ECO:0007669"/>
    <property type="project" value="InterPro"/>
</dbReference>
<protein>
    <submittedName>
        <fullName evidence="4">Pentatricopeptide repeat-containing protein, putative</fullName>
    </submittedName>
</protein>
<feature type="repeat" description="PPR" evidence="2">
    <location>
        <begin position="392"/>
        <end position="422"/>
    </location>
</feature>
<keyword evidence="1" id="KW-0677">Repeat</keyword>
<evidence type="ECO:0000313" key="5">
    <source>
        <dbReference type="Proteomes" id="UP000008311"/>
    </source>
</evidence>
<sequence>MHTATTTTHLPYHLSPAENKPTSKLTQKTILDLLNSKCNASFQYLKQIHAVILRSGHFEDHYVSGTLLKCYANPHFKNIDLAFTVFDHVPKPNVFVYNIIIKACLDNDEPFKAICFYYKMVAANARPNKFTYPSLLKACGVATAAKEGVQLHGHVIKQGLTGDVHIRSAGIQMYATLGHMAAARRMLDEDGESDVICFNAMIDGYYKFGDVDSAKELFEKMEDRSVGSWNVMVSGLAKNGMVKEARELFNDMREKDEISWSSMIDGYIKGGNYKEALEVFNVMQEEKIRPKKFVLSSVLAACANLGALDQGRWIHAYVKKNPMYLDAVLGTALVDMYAKCGRLDMAWDVFETMKEKEVFTWNAMICGLAMHGRAEDAIKLFLKMQKEKVRSNEITFVGLLNACAHKGMVDEGLNILDSMEKD</sequence>
<feature type="region of interest" description="Disordered" evidence="3">
    <location>
        <begin position="1"/>
        <end position="21"/>
    </location>
</feature>
<dbReference type="Proteomes" id="UP000008311">
    <property type="component" value="Unassembled WGS sequence"/>
</dbReference>
<evidence type="ECO:0000256" key="2">
    <source>
        <dbReference type="PROSITE-ProRule" id="PRU00708"/>
    </source>
</evidence>
<dbReference type="InParanoid" id="B9RFK2"/>
<keyword evidence="5" id="KW-1185">Reference proteome</keyword>
<proteinExistence type="predicted"/>
<dbReference type="FunFam" id="1.25.40.10:FF:000031">
    <property type="entry name" value="Pentatricopeptide repeat-containing protein mitochondrial"/>
    <property type="match status" value="1"/>
</dbReference>
<feature type="repeat" description="PPR" evidence="2">
    <location>
        <begin position="357"/>
        <end position="391"/>
    </location>
</feature>
<dbReference type="PROSITE" id="PS51375">
    <property type="entry name" value="PPR"/>
    <property type="match status" value="6"/>
</dbReference>
<dbReference type="eggNOG" id="KOG4197">
    <property type="taxonomic scope" value="Eukaryota"/>
</dbReference>
<feature type="repeat" description="PPR" evidence="2">
    <location>
        <begin position="93"/>
        <end position="127"/>
    </location>
</feature>
<organism evidence="4 5">
    <name type="scientific">Ricinus communis</name>
    <name type="common">Castor bean</name>
    <dbReference type="NCBI Taxonomy" id="3988"/>
    <lineage>
        <taxon>Eukaryota</taxon>
        <taxon>Viridiplantae</taxon>
        <taxon>Streptophyta</taxon>
        <taxon>Embryophyta</taxon>
        <taxon>Tracheophyta</taxon>
        <taxon>Spermatophyta</taxon>
        <taxon>Magnoliopsida</taxon>
        <taxon>eudicotyledons</taxon>
        <taxon>Gunneridae</taxon>
        <taxon>Pentapetalae</taxon>
        <taxon>rosids</taxon>
        <taxon>fabids</taxon>
        <taxon>Malpighiales</taxon>
        <taxon>Euphorbiaceae</taxon>
        <taxon>Acalyphoideae</taxon>
        <taxon>Acalypheae</taxon>
        <taxon>Ricinus</taxon>
    </lineage>
</organism>
<dbReference type="Pfam" id="PF01535">
    <property type="entry name" value="PPR"/>
    <property type="match status" value="3"/>
</dbReference>
<evidence type="ECO:0000313" key="4">
    <source>
        <dbReference type="EMBL" id="EEF49973.1"/>
    </source>
</evidence>
<gene>
    <name evidence="4" type="ORF">RCOM_1435370</name>
</gene>
<feature type="repeat" description="PPR" evidence="2">
    <location>
        <begin position="326"/>
        <end position="356"/>
    </location>
</feature>
<dbReference type="EMBL" id="EQ973777">
    <property type="protein sequence ID" value="EEF49973.1"/>
    <property type="molecule type" value="Genomic_DNA"/>
</dbReference>
<dbReference type="NCBIfam" id="TIGR00756">
    <property type="entry name" value="PPR"/>
    <property type="match status" value="6"/>
</dbReference>
<dbReference type="InterPro" id="IPR011990">
    <property type="entry name" value="TPR-like_helical_dom_sf"/>
</dbReference>
<dbReference type="PANTHER" id="PTHR47926:SF436">
    <property type="entry name" value="PENTATRICOPEPTIDE REPEAT-CONTAINING PROTEIN ELI1, CHLOROPLASTIC-LIKE ISOFORM X2"/>
    <property type="match status" value="1"/>
</dbReference>
<accession>B9RFK2</accession>
<dbReference type="AlphaFoldDB" id="B9RFK2"/>
<dbReference type="PANTHER" id="PTHR47926">
    <property type="entry name" value="PENTATRICOPEPTIDE REPEAT-CONTAINING PROTEIN"/>
    <property type="match status" value="1"/>
</dbReference>
<evidence type="ECO:0000256" key="1">
    <source>
        <dbReference type="ARBA" id="ARBA00022737"/>
    </source>
</evidence>
<dbReference type="InterPro" id="IPR046960">
    <property type="entry name" value="PPR_At4g14850-like_plant"/>
</dbReference>
<feature type="repeat" description="PPR" evidence="2">
    <location>
        <begin position="194"/>
        <end position="228"/>
    </location>
</feature>
<name>B9RFK2_RICCO</name>
<reference evidence="5" key="1">
    <citation type="journal article" date="2010" name="Nat. Biotechnol.">
        <title>Draft genome sequence of the oilseed species Ricinus communis.</title>
        <authorList>
            <person name="Chan A.P."/>
            <person name="Crabtree J."/>
            <person name="Zhao Q."/>
            <person name="Lorenzi H."/>
            <person name="Orvis J."/>
            <person name="Puiu D."/>
            <person name="Melake-Berhan A."/>
            <person name="Jones K.M."/>
            <person name="Redman J."/>
            <person name="Chen G."/>
            <person name="Cahoon E.B."/>
            <person name="Gedil M."/>
            <person name="Stanke M."/>
            <person name="Haas B.J."/>
            <person name="Wortman J.R."/>
            <person name="Fraser-Liggett C.M."/>
            <person name="Ravel J."/>
            <person name="Rabinowicz P.D."/>
        </authorList>
    </citation>
    <scope>NUCLEOTIDE SEQUENCE [LARGE SCALE GENOMIC DNA]</scope>
    <source>
        <strain evidence="5">cv. Hale</strain>
    </source>
</reference>
<dbReference type="InterPro" id="IPR002885">
    <property type="entry name" value="PPR_rpt"/>
</dbReference>
<dbReference type="FunFam" id="1.25.40.10:FF:000393">
    <property type="entry name" value="Pentatricopeptide repeat-containing protein At1g20230"/>
    <property type="match status" value="1"/>
</dbReference>
<feature type="repeat" description="PPR" evidence="2">
    <location>
        <begin position="256"/>
        <end position="290"/>
    </location>
</feature>
<dbReference type="Pfam" id="PF13041">
    <property type="entry name" value="PPR_2"/>
    <property type="match status" value="2"/>
</dbReference>
<dbReference type="GO" id="GO:0009451">
    <property type="term" value="P:RNA modification"/>
    <property type="evidence" value="ECO:0007669"/>
    <property type="project" value="InterPro"/>
</dbReference>
<evidence type="ECO:0000256" key="3">
    <source>
        <dbReference type="SAM" id="MobiDB-lite"/>
    </source>
</evidence>
<dbReference type="Gene3D" id="1.25.40.10">
    <property type="entry name" value="Tetratricopeptide repeat domain"/>
    <property type="match status" value="4"/>
</dbReference>